<comment type="caution">
    <text evidence="15">The sequence shown here is derived from an EMBL/GenBank/DDBJ whole genome shotgun (WGS) entry which is preliminary data.</text>
</comment>
<feature type="domain" description="Helicase ATP-binding" evidence="13">
    <location>
        <begin position="294"/>
        <end position="460"/>
    </location>
</feature>
<feature type="binding site" evidence="12">
    <location>
        <position position="553"/>
    </location>
    <ligand>
        <name>Zn(2+)</name>
        <dbReference type="ChEBI" id="CHEBI:29105"/>
        <label>2</label>
    </ligand>
</feature>
<keyword evidence="6 12" id="KW-0347">Helicase</keyword>
<evidence type="ECO:0000256" key="2">
    <source>
        <dbReference type="ARBA" id="ARBA00022705"/>
    </source>
</evidence>
<gene>
    <name evidence="12 15" type="primary">priA</name>
    <name evidence="15" type="ORF">IPO85_20695</name>
</gene>
<dbReference type="GO" id="GO:0006310">
    <property type="term" value="P:DNA recombination"/>
    <property type="evidence" value="ECO:0007669"/>
    <property type="project" value="InterPro"/>
</dbReference>
<dbReference type="GO" id="GO:0008270">
    <property type="term" value="F:zinc ion binding"/>
    <property type="evidence" value="ECO:0007669"/>
    <property type="project" value="UniProtKB-UniRule"/>
</dbReference>
<dbReference type="HAMAP" id="MF_00983">
    <property type="entry name" value="PriA"/>
    <property type="match status" value="1"/>
</dbReference>
<dbReference type="Pfam" id="PF18074">
    <property type="entry name" value="PriA_C"/>
    <property type="match status" value="1"/>
</dbReference>
<keyword evidence="5 12" id="KW-0378">Hydrolase</keyword>
<feature type="binding site" evidence="12">
    <location>
        <position position="523"/>
    </location>
    <ligand>
        <name>Zn(2+)</name>
        <dbReference type="ChEBI" id="CHEBI:29105"/>
        <label>1</label>
    </ligand>
</feature>
<keyword evidence="1 12" id="KW-0639">Primosome</keyword>
<evidence type="ECO:0000256" key="4">
    <source>
        <dbReference type="ARBA" id="ARBA00022741"/>
    </source>
</evidence>
<feature type="binding site" evidence="12">
    <location>
        <position position="526"/>
    </location>
    <ligand>
        <name>Zn(2+)</name>
        <dbReference type="ChEBI" id="CHEBI:29105"/>
        <label>1</label>
    </ligand>
</feature>
<dbReference type="FunFam" id="3.40.50.300:FF:000489">
    <property type="entry name" value="Primosome assembly protein PriA"/>
    <property type="match status" value="1"/>
</dbReference>
<keyword evidence="8 12" id="KW-0067">ATP-binding</keyword>
<dbReference type="PROSITE" id="PS51194">
    <property type="entry name" value="HELICASE_CTER"/>
    <property type="match status" value="1"/>
</dbReference>
<dbReference type="PANTHER" id="PTHR30580">
    <property type="entry name" value="PRIMOSOMAL PROTEIN N"/>
    <property type="match status" value="1"/>
</dbReference>
<proteinExistence type="inferred from homology"/>
<comment type="cofactor">
    <cofactor evidence="12">
        <name>Zn(2+)</name>
        <dbReference type="ChEBI" id="CHEBI:29105"/>
    </cofactor>
    <text evidence="12">Binds 2 zinc ions per subunit.</text>
</comment>
<comment type="function">
    <text evidence="12">Initiates the restart of stalled replication forks, which reloads the replicative helicase on sites other than the origin of replication. Recognizes and binds to abandoned replication forks and remodels them to uncover a helicase loading site. Promotes assembly of the primosome at these replication forks.</text>
</comment>
<protein>
    <recommendedName>
        <fullName evidence="12">Replication restart protein PriA</fullName>
    </recommendedName>
    <alternativeName>
        <fullName evidence="12">ATP-dependent DNA helicase PriA</fullName>
        <ecNumber evidence="12">5.6.2.4</ecNumber>
    </alternativeName>
    <alternativeName>
        <fullName evidence="12">DNA 3'-5' helicase PriA</fullName>
    </alternativeName>
</protein>
<dbReference type="SMART" id="SM00490">
    <property type="entry name" value="HELICc"/>
    <property type="match status" value="1"/>
</dbReference>
<comment type="subunit">
    <text evidence="12">Component of the replication restart primosome.</text>
</comment>
<dbReference type="SMART" id="SM00487">
    <property type="entry name" value="DEXDc"/>
    <property type="match status" value="1"/>
</dbReference>
<name>A0A9D7SDQ7_9BACT</name>
<keyword evidence="4 12" id="KW-0547">Nucleotide-binding</keyword>
<keyword evidence="3 12" id="KW-0479">Metal-binding</keyword>
<dbReference type="InterPro" id="IPR040498">
    <property type="entry name" value="PriA_CRR"/>
</dbReference>
<dbReference type="PROSITE" id="PS51192">
    <property type="entry name" value="HELICASE_ATP_BIND_1"/>
    <property type="match status" value="1"/>
</dbReference>
<evidence type="ECO:0000256" key="10">
    <source>
        <dbReference type="ARBA" id="ARBA00023235"/>
    </source>
</evidence>
<dbReference type="InterPro" id="IPR014001">
    <property type="entry name" value="Helicase_ATP-bd"/>
</dbReference>
<evidence type="ECO:0000259" key="13">
    <source>
        <dbReference type="PROSITE" id="PS51192"/>
    </source>
</evidence>
<dbReference type="Pfam" id="PF17764">
    <property type="entry name" value="PriA_3primeBD"/>
    <property type="match status" value="1"/>
</dbReference>
<dbReference type="InterPro" id="IPR005259">
    <property type="entry name" value="PriA"/>
</dbReference>
<dbReference type="GO" id="GO:0006270">
    <property type="term" value="P:DNA replication initiation"/>
    <property type="evidence" value="ECO:0007669"/>
    <property type="project" value="TreeGrafter"/>
</dbReference>
<dbReference type="GO" id="GO:0006269">
    <property type="term" value="P:DNA replication, synthesis of primer"/>
    <property type="evidence" value="ECO:0007669"/>
    <property type="project" value="UniProtKB-KW"/>
</dbReference>
<evidence type="ECO:0000256" key="8">
    <source>
        <dbReference type="ARBA" id="ARBA00022840"/>
    </source>
</evidence>
<evidence type="ECO:0000256" key="1">
    <source>
        <dbReference type="ARBA" id="ARBA00022515"/>
    </source>
</evidence>
<dbReference type="InterPro" id="IPR042115">
    <property type="entry name" value="PriA_3primeBD_sf"/>
</dbReference>
<keyword evidence="7 12" id="KW-0862">Zinc</keyword>
<dbReference type="GO" id="GO:0006302">
    <property type="term" value="P:double-strand break repair"/>
    <property type="evidence" value="ECO:0007669"/>
    <property type="project" value="InterPro"/>
</dbReference>
<feature type="binding site" evidence="12">
    <location>
        <position position="535"/>
    </location>
    <ligand>
        <name>Zn(2+)</name>
        <dbReference type="ChEBI" id="CHEBI:29105"/>
        <label>2</label>
    </ligand>
</feature>
<dbReference type="CDD" id="cd17929">
    <property type="entry name" value="DEXHc_priA"/>
    <property type="match status" value="1"/>
</dbReference>
<dbReference type="GO" id="GO:0003677">
    <property type="term" value="F:DNA binding"/>
    <property type="evidence" value="ECO:0007669"/>
    <property type="project" value="UniProtKB-UniRule"/>
</dbReference>
<evidence type="ECO:0000259" key="14">
    <source>
        <dbReference type="PROSITE" id="PS51194"/>
    </source>
</evidence>
<keyword evidence="2 12" id="KW-0235">DNA replication</keyword>
<evidence type="ECO:0000256" key="6">
    <source>
        <dbReference type="ARBA" id="ARBA00022806"/>
    </source>
</evidence>
<dbReference type="InterPro" id="IPR011545">
    <property type="entry name" value="DEAD/DEAH_box_helicase_dom"/>
</dbReference>
<dbReference type="Gene3D" id="3.40.1440.60">
    <property type="entry name" value="PriA, 3(prime) DNA-binding domain"/>
    <property type="match status" value="1"/>
</dbReference>
<dbReference type="InterPro" id="IPR041222">
    <property type="entry name" value="PriA_3primeBD"/>
</dbReference>
<dbReference type="GO" id="GO:1990077">
    <property type="term" value="C:primosome complex"/>
    <property type="evidence" value="ECO:0007669"/>
    <property type="project" value="UniProtKB-UniRule"/>
</dbReference>
<evidence type="ECO:0000256" key="12">
    <source>
        <dbReference type="HAMAP-Rule" id="MF_00983"/>
    </source>
</evidence>
<dbReference type="Gene3D" id="3.40.50.300">
    <property type="entry name" value="P-loop containing nucleotide triphosphate hydrolases"/>
    <property type="match status" value="2"/>
</dbReference>
<feature type="domain" description="Helicase C-terminal" evidence="14">
    <location>
        <begin position="490"/>
        <end position="712"/>
    </location>
</feature>
<dbReference type="PANTHER" id="PTHR30580:SF0">
    <property type="entry name" value="PRIMOSOMAL PROTEIN N"/>
    <property type="match status" value="1"/>
</dbReference>
<evidence type="ECO:0000256" key="11">
    <source>
        <dbReference type="ARBA" id="ARBA00048988"/>
    </source>
</evidence>
<keyword evidence="10 12" id="KW-0413">Isomerase</keyword>
<keyword evidence="9 12" id="KW-0238">DNA-binding</keyword>
<sequence length="817" mass="94454">MELPISQFAEVIIPLFTEGTFSYSIPEHFKGKIKPGMRVEVEFGKSKHYSAIVKKLSDTTTWEKTKPILDILDQDIIISSKQFAFWDWISSYYLCSLGDVMAAALPSSLKLASETKILGISELNYSEHELSDEEYLILEALEIRHELTIQDIRNILQKKTILKIVKKMLDRGLLVLHEQLQVQAEIPMIKWIKLHDTLNTDPNKLNEVLLQVQKNVQQSRALLTYIKERKNRTWIKQKELQQISGCASQVFTSLVAKNIFEEKVLEKYQYPELESIEDTLLLSDIQKETIGEIKNQWNEKNIVLLKGITGSGKTQIYLQLIKETIASGKQVLYLVPEIALTTQLVMRLRQFLGDQLVEYHSGLSPKNRLAIWDATQKGHPIIIGARSAIFLPFKQLGLIVIDEEHDSSYKQNDPNPRYNARDAALILAQDHNAKIILGSATPSVESYYNALQGRYGLVQLNQRFGDSQLPLIKLISLKEASQYGRMKENFSEEMIVEMKSQLDHGKQIIIFRNRRGYSPLIKCTNCQWEAMCDQCDIHLTLHKYQNRLKCHVCGIKKPIPTKCPQCDQFTIQSVGFGTEKIEEEIKELFPDYIVKRFDADTARSKNLQREIIEAFQDKEIHILIGTQMITKGFDFDHVGLVGILQADQMLFYPNFRAQERTFQLLTQVSGRSGRRDEIGKVLIQGYSLHHEVIQDVVNHDYERFYSREIEERKHFFYPPIVRFIRIEIRHAKIIIVEQAAEKLCNKLRITLGKRILGPAEPIVSRIKGAYARELYVKLERKQKMIENAKFLIKKYSQELKNETGWSALRIIIDVDPY</sequence>
<reference evidence="15 16" key="1">
    <citation type="submission" date="2020-10" db="EMBL/GenBank/DDBJ databases">
        <title>Connecting structure to function with the recovery of over 1000 high-quality activated sludge metagenome-assembled genomes encoding full-length rRNA genes using long-read sequencing.</title>
        <authorList>
            <person name="Singleton C.M."/>
            <person name="Petriglieri F."/>
            <person name="Kristensen J.M."/>
            <person name="Kirkegaard R.H."/>
            <person name="Michaelsen T.Y."/>
            <person name="Andersen M.H."/>
            <person name="Karst S.M."/>
            <person name="Dueholm M.S."/>
            <person name="Nielsen P.H."/>
            <person name="Albertsen M."/>
        </authorList>
    </citation>
    <scope>NUCLEOTIDE SEQUENCE [LARGE SCALE GENOMIC DNA]</scope>
    <source>
        <strain evidence="15">Ribe_18-Q3-R11-54_BAT3C.373</strain>
    </source>
</reference>
<dbReference type="GO" id="GO:0005524">
    <property type="term" value="F:ATP binding"/>
    <property type="evidence" value="ECO:0007669"/>
    <property type="project" value="UniProtKB-UniRule"/>
</dbReference>
<dbReference type="Pfam" id="PF00271">
    <property type="entry name" value="Helicase_C"/>
    <property type="match status" value="1"/>
</dbReference>
<dbReference type="Proteomes" id="UP000808349">
    <property type="component" value="Unassembled WGS sequence"/>
</dbReference>
<dbReference type="EC" id="5.6.2.4" evidence="12"/>
<dbReference type="Pfam" id="PF00270">
    <property type="entry name" value="DEAD"/>
    <property type="match status" value="1"/>
</dbReference>
<evidence type="ECO:0000256" key="9">
    <source>
        <dbReference type="ARBA" id="ARBA00023125"/>
    </source>
</evidence>
<comment type="catalytic activity">
    <reaction evidence="11 12">
        <text>ATP + H2O = ADP + phosphate + H(+)</text>
        <dbReference type="Rhea" id="RHEA:13065"/>
        <dbReference type="ChEBI" id="CHEBI:15377"/>
        <dbReference type="ChEBI" id="CHEBI:15378"/>
        <dbReference type="ChEBI" id="CHEBI:30616"/>
        <dbReference type="ChEBI" id="CHEBI:43474"/>
        <dbReference type="ChEBI" id="CHEBI:456216"/>
        <dbReference type="EC" id="5.6.2.4"/>
    </reaction>
</comment>
<evidence type="ECO:0000256" key="3">
    <source>
        <dbReference type="ARBA" id="ARBA00022723"/>
    </source>
</evidence>
<evidence type="ECO:0000256" key="7">
    <source>
        <dbReference type="ARBA" id="ARBA00022833"/>
    </source>
</evidence>
<dbReference type="InterPro" id="IPR001650">
    <property type="entry name" value="Helicase_C-like"/>
</dbReference>
<dbReference type="NCBIfam" id="TIGR00595">
    <property type="entry name" value="priA"/>
    <property type="match status" value="1"/>
</dbReference>
<dbReference type="InterPro" id="IPR041236">
    <property type="entry name" value="PriA_C"/>
</dbReference>
<feature type="binding site" evidence="12">
    <location>
        <position position="532"/>
    </location>
    <ligand>
        <name>Zn(2+)</name>
        <dbReference type="ChEBI" id="CHEBI:29105"/>
        <label>2</label>
    </ligand>
</feature>
<accession>A0A9D7SDQ7</accession>
<feature type="binding site" evidence="12">
    <location>
        <position position="566"/>
    </location>
    <ligand>
        <name>Zn(2+)</name>
        <dbReference type="ChEBI" id="CHEBI:29105"/>
        <label>1</label>
    </ligand>
</feature>
<dbReference type="InterPro" id="IPR027417">
    <property type="entry name" value="P-loop_NTPase"/>
</dbReference>
<dbReference type="SUPFAM" id="SSF52540">
    <property type="entry name" value="P-loop containing nucleoside triphosphate hydrolases"/>
    <property type="match status" value="2"/>
</dbReference>
<feature type="binding site" evidence="12">
    <location>
        <position position="550"/>
    </location>
    <ligand>
        <name>Zn(2+)</name>
        <dbReference type="ChEBI" id="CHEBI:29105"/>
        <label>2</label>
    </ligand>
</feature>
<feature type="binding site" evidence="12">
    <location>
        <position position="563"/>
    </location>
    <ligand>
        <name>Zn(2+)</name>
        <dbReference type="ChEBI" id="CHEBI:29105"/>
        <label>1</label>
    </ligand>
</feature>
<evidence type="ECO:0000313" key="15">
    <source>
        <dbReference type="EMBL" id="MBK9719888.1"/>
    </source>
</evidence>
<comment type="similarity">
    <text evidence="12">Belongs to the helicase family. PriA subfamily.</text>
</comment>
<dbReference type="FunFam" id="3.40.1440.60:FF:000001">
    <property type="entry name" value="Primosomal protein N"/>
    <property type="match status" value="1"/>
</dbReference>
<dbReference type="GO" id="GO:0016787">
    <property type="term" value="F:hydrolase activity"/>
    <property type="evidence" value="ECO:0007669"/>
    <property type="project" value="UniProtKB-KW"/>
</dbReference>
<organism evidence="15 16">
    <name type="scientific">Candidatus Defluviibacterium haderslevense</name>
    <dbReference type="NCBI Taxonomy" id="2981993"/>
    <lineage>
        <taxon>Bacteria</taxon>
        <taxon>Pseudomonadati</taxon>
        <taxon>Bacteroidota</taxon>
        <taxon>Saprospiria</taxon>
        <taxon>Saprospirales</taxon>
        <taxon>Saprospiraceae</taxon>
        <taxon>Candidatus Defluviibacterium</taxon>
    </lineage>
</organism>
<evidence type="ECO:0000256" key="5">
    <source>
        <dbReference type="ARBA" id="ARBA00022801"/>
    </source>
</evidence>
<evidence type="ECO:0000313" key="16">
    <source>
        <dbReference type="Proteomes" id="UP000808349"/>
    </source>
</evidence>
<dbReference type="EMBL" id="JADKFW010000021">
    <property type="protein sequence ID" value="MBK9719888.1"/>
    <property type="molecule type" value="Genomic_DNA"/>
</dbReference>
<dbReference type="Pfam" id="PF18319">
    <property type="entry name" value="Zn_ribbon_PriA"/>
    <property type="match status" value="1"/>
</dbReference>
<dbReference type="GO" id="GO:0043138">
    <property type="term" value="F:3'-5' DNA helicase activity"/>
    <property type="evidence" value="ECO:0007669"/>
    <property type="project" value="UniProtKB-EC"/>
</dbReference>
<dbReference type="AlphaFoldDB" id="A0A9D7SDQ7"/>
<comment type="catalytic activity">
    <reaction evidence="12">
        <text>Couples ATP hydrolysis with the unwinding of duplex DNA by translocating in the 3'-5' direction.</text>
        <dbReference type="EC" id="5.6.2.4"/>
    </reaction>
</comment>